<gene>
    <name evidence="12" type="ORF">SBAD_LOCUS4201</name>
</gene>
<evidence type="ECO:0000256" key="6">
    <source>
        <dbReference type="ARBA" id="ARBA00022475"/>
    </source>
</evidence>
<accession>A0A183IKQ5</accession>
<keyword evidence="13" id="KW-1185">Reference proteome</keyword>
<keyword evidence="11" id="KW-0472">Membrane</keyword>
<comment type="subcellular location">
    <subcellularLocation>
        <location evidence="1">Cell membrane</location>
        <topology evidence="1">Single-pass type II membrane protein</topology>
    </subcellularLocation>
    <subcellularLocation>
        <location evidence="3">Endoplasmic reticulum membrane</location>
        <topology evidence="3">Single-pass type II membrane protein</topology>
    </subcellularLocation>
    <subcellularLocation>
        <location evidence="2">Secreted</location>
        <location evidence="2">Extracellular exosome</location>
    </subcellularLocation>
</comment>
<evidence type="ECO:0000256" key="5">
    <source>
        <dbReference type="ARBA" id="ARBA00014380"/>
    </source>
</evidence>
<organism evidence="14">
    <name type="scientific">Soboliphyme baturini</name>
    <dbReference type="NCBI Taxonomy" id="241478"/>
    <lineage>
        <taxon>Eukaryota</taxon>
        <taxon>Metazoa</taxon>
        <taxon>Ecdysozoa</taxon>
        <taxon>Nematoda</taxon>
        <taxon>Enoplea</taxon>
        <taxon>Dorylaimia</taxon>
        <taxon>Dioctophymatida</taxon>
        <taxon>Dioctophymatoidea</taxon>
        <taxon>Soboliphymatidae</taxon>
        <taxon>Soboliphyme</taxon>
    </lineage>
</organism>
<keyword evidence="9" id="KW-0256">Endoplasmic reticulum</keyword>
<evidence type="ECO:0000256" key="8">
    <source>
        <dbReference type="ARBA" id="ARBA00022692"/>
    </source>
</evidence>
<evidence type="ECO:0000256" key="3">
    <source>
        <dbReference type="ARBA" id="ARBA00004648"/>
    </source>
</evidence>
<dbReference type="Proteomes" id="UP000270296">
    <property type="component" value="Unassembled WGS sequence"/>
</dbReference>
<evidence type="ECO:0000313" key="12">
    <source>
        <dbReference type="EMBL" id="VDP03676.1"/>
    </source>
</evidence>
<evidence type="ECO:0000313" key="13">
    <source>
        <dbReference type="Proteomes" id="UP000270296"/>
    </source>
</evidence>
<dbReference type="WBParaSite" id="SBAD_0000438301-mRNA-1">
    <property type="protein sequence ID" value="SBAD_0000438301-mRNA-1"/>
    <property type="gene ID" value="SBAD_0000438301"/>
</dbReference>
<sequence>MLSARLEPESASVTLINWEYGVWAVCHGQKIRSGGITHLYILDEPFEVMFILLKFPSVKSWILHFVLEKILKGNEWVYDAGGLAEHCLAILRGCHAVTDKLSGLSFSLVHGDQELMAEVQQATRRVMPRVDDLIRAMYNSRKTIQAALLEARAAALILAINNLVLAFRAAYPRAIEDVKWLKNTLAGLEYNLTVLREAAHAEESEVDRPNLYSSASHISTVKV</sequence>
<proteinExistence type="inferred from homology"/>
<comment type="similarity">
    <text evidence="4">Belongs to the TMEM98 family.</text>
</comment>
<name>A0A183IKQ5_9BILA</name>
<evidence type="ECO:0000256" key="4">
    <source>
        <dbReference type="ARBA" id="ARBA00011024"/>
    </source>
</evidence>
<evidence type="ECO:0000256" key="10">
    <source>
        <dbReference type="ARBA" id="ARBA00022989"/>
    </source>
</evidence>
<dbReference type="InterPro" id="IPR029668">
    <property type="entry name" value="TMEM98"/>
</dbReference>
<dbReference type="PANTHER" id="PTHR32510">
    <property type="entry name" value="TRANSMEMBRANE PROTEIN 98"/>
    <property type="match status" value="1"/>
</dbReference>
<evidence type="ECO:0000256" key="1">
    <source>
        <dbReference type="ARBA" id="ARBA00004401"/>
    </source>
</evidence>
<evidence type="ECO:0000256" key="2">
    <source>
        <dbReference type="ARBA" id="ARBA00004550"/>
    </source>
</evidence>
<dbReference type="GO" id="GO:0005789">
    <property type="term" value="C:endoplasmic reticulum membrane"/>
    <property type="evidence" value="ECO:0007669"/>
    <property type="project" value="UniProtKB-SubCell"/>
</dbReference>
<reference evidence="14" key="1">
    <citation type="submission" date="2016-06" db="UniProtKB">
        <authorList>
            <consortium name="WormBaseParasite"/>
        </authorList>
    </citation>
    <scope>IDENTIFICATION</scope>
</reference>
<keyword evidence="10" id="KW-1133">Transmembrane helix</keyword>
<dbReference type="GO" id="GO:0005576">
    <property type="term" value="C:extracellular region"/>
    <property type="evidence" value="ECO:0007669"/>
    <property type="project" value="UniProtKB-SubCell"/>
</dbReference>
<dbReference type="OrthoDB" id="5978425at2759"/>
<keyword evidence="8" id="KW-0812">Transmembrane</keyword>
<evidence type="ECO:0000256" key="11">
    <source>
        <dbReference type="ARBA" id="ARBA00023136"/>
    </source>
</evidence>
<dbReference type="Gene3D" id="1.20.1410.10">
    <property type="entry name" value="I/LWEQ domain"/>
    <property type="match status" value="1"/>
</dbReference>
<dbReference type="GO" id="GO:0005886">
    <property type="term" value="C:plasma membrane"/>
    <property type="evidence" value="ECO:0007669"/>
    <property type="project" value="UniProtKB-SubCell"/>
</dbReference>
<evidence type="ECO:0000256" key="7">
    <source>
        <dbReference type="ARBA" id="ARBA00022525"/>
    </source>
</evidence>
<reference evidence="12 13" key="2">
    <citation type="submission" date="2018-11" db="EMBL/GenBank/DDBJ databases">
        <authorList>
            <consortium name="Pathogen Informatics"/>
        </authorList>
    </citation>
    <scope>NUCLEOTIDE SEQUENCE [LARGE SCALE GENOMIC DNA]</scope>
</reference>
<keyword evidence="6" id="KW-1003">Cell membrane</keyword>
<evidence type="ECO:0000313" key="14">
    <source>
        <dbReference type="WBParaSite" id="SBAD_0000438301-mRNA-1"/>
    </source>
</evidence>
<protein>
    <recommendedName>
        <fullName evidence="5">Transmembrane protein 98</fullName>
    </recommendedName>
</protein>
<keyword evidence="7" id="KW-0964">Secreted</keyword>
<evidence type="ECO:0000256" key="9">
    <source>
        <dbReference type="ARBA" id="ARBA00022824"/>
    </source>
</evidence>
<dbReference type="AlphaFoldDB" id="A0A183IKQ5"/>
<dbReference type="EMBL" id="UZAM01008185">
    <property type="protein sequence ID" value="VDP03676.1"/>
    <property type="molecule type" value="Genomic_DNA"/>
</dbReference>
<dbReference type="PANTHER" id="PTHR32510:SF3">
    <property type="entry name" value="TRANSMEMBRANE PROTEIN 98"/>
    <property type="match status" value="1"/>
</dbReference>